<evidence type="ECO:0000256" key="1">
    <source>
        <dbReference type="ARBA" id="ARBA00006484"/>
    </source>
</evidence>
<dbReference type="PANTHER" id="PTHR48107">
    <property type="entry name" value="NADPH-DEPENDENT ALDEHYDE REDUCTASE-LIKE PROTEIN, CHLOROPLASTIC-RELATED"/>
    <property type="match status" value="1"/>
</dbReference>
<dbReference type="SUPFAM" id="SSF51735">
    <property type="entry name" value="NAD(P)-binding Rossmann-fold domains"/>
    <property type="match status" value="1"/>
</dbReference>
<dbReference type="GO" id="GO:0016614">
    <property type="term" value="F:oxidoreductase activity, acting on CH-OH group of donors"/>
    <property type="evidence" value="ECO:0007669"/>
    <property type="project" value="UniProtKB-ARBA"/>
</dbReference>
<accession>A0A1L9S7M7</accession>
<sequence length="296" mass="31970">MTTINADGAFKPPQAAQSQRKPGLEKHMQPPSESSKLEAAGQFKEYVGSAKLKDKAALITGGDSGIGRAVAVLMAREGAHISIVYLPEEEEDAQETRRLVEKEGRECLLFAGDLTRWETCRAAVDAHIQRYRRLNVLVNNASKQYPCADHAQIDLAAVEDVFRCNILQMMAMAKYALPHLTRGDVILNNASVLAFRGSAHMVDYAATKGAIVSFTRSLALQLEPLGIRVNAVAPGAIWTPIQVDSREAGEMKGFGSTLPFGRPGAASEVATSFVFLASADAAFYSGQVFHCYPLGD</sequence>
<comment type="similarity">
    <text evidence="1">Belongs to the short-chain dehydrogenases/reductases (SDR) family.</text>
</comment>
<evidence type="ECO:0000256" key="3">
    <source>
        <dbReference type="ARBA" id="ARBA00023002"/>
    </source>
</evidence>
<dbReference type="RefSeq" id="XP_022577685.1">
    <property type="nucleotide sequence ID" value="XM_022726908.1"/>
</dbReference>
<dbReference type="PRINTS" id="PR00081">
    <property type="entry name" value="GDHRDH"/>
</dbReference>
<dbReference type="EMBL" id="KV878354">
    <property type="protein sequence ID" value="OJJ43175.1"/>
    <property type="molecule type" value="Genomic_DNA"/>
</dbReference>
<protein>
    <submittedName>
        <fullName evidence="5">Uncharacterized protein</fullName>
    </submittedName>
</protein>
<dbReference type="FunFam" id="3.40.50.720:FF:000084">
    <property type="entry name" value="Short-chain dehydrogenase reductase"/>
    <property type="match status" value="1"/>
</dbReference>
<keyword evidence="6" id="KW-1185">Reference proteome</keyword>
<evidence type="ECO:0000313" key="6">
    <source>
        <dbReference type="Proteomes" id="UP000184188"/>
    </source>
</evidence>
<dbReference type="Gene3D" id="3.40.50.720">
    <property type="entry name" value="NAD(P)-binding Rossmann-like Domain"/>
    <property type="match status" value="1"/>
</dbReference>
<dbReference type="PANTHER" id="PTHR48107:SF16">
    <property type="entry name" value="NADPH-DEPENDENT ALDEHYDE REDUCTASE 1, CHLOROPLASTIC"/>
    <property type="match status" value="1"/>
</dbReference>
<dbReference type="PRINTS" id="PR00080">
    <property type="entry name" value="SDRFAMILY"/>
</dbReference>
<dbReference type="Proteomes" id="UP000184188">
    <property type="component" value="Unassembled WGS sequence"/>
</dbReference>
<dbReference type="STRING" id="1073090.A0A1L9S7M7"/>
<feature type="region of interest" description="Disordered" evidence="4">
    <location>
        <begin position="1"/>
        <end position="38"/>
    </location>
</feature>
<dbReference type="AlphaFoldDB" id="A0A1L9S7M7"/>
<dbReference type="PROSITE" id="PS00061">
    <property type="entry name" value="ADH_SHORT"/>
    <property type="match status" value="1"/>
</dbReference>
<reference evidence="6" key="1">
    <citation type="journal article" date="2017" name="Genome Biol.">
        <title>Comparative genomics reveals high biological diversity and specific adaptations in the industrially and medically important fungal genus Aspergillus.</title>
        <authorList>
            <person name="de Vries R.P."/>
            <person name="Riley R."/>
            <person name="Wiebenga A."/>
            <person name="Aguilar-Osorio G."/>
            <person name="Amillis S."/>
            <person name="Uchima C.A."/>
            <person name="Anderluh G."/>
            <person name="Asadollahi M."/>
            <person name="Askin M."/>
            <person name="Barry K."/>
            <person name="Battaglia E."/>
            <person name="Bayram O."/>
            <person name="Benocci T."/>
            <person name="Braus-Stromeyer S.A."/>
            <person name="Caldana C."/>
            <person name="Canovas D."/>
            <person name="Cerqueira G.C."/>
            <person name="Chen F."/>
            <person name="Chen W."/>
            <person name="Choi C."/>
            <person name="Clum A."/>
            <person name="Dos Santos R.A."/>
            <person name="Damasio A.R."/>
            <person name="Diallinas G."/>
            <person name="Emri T."/>
            <person name="Fekete E."/>
            <person name="Flipphi M."/>
            <person name="Freyberg S."/>
            <person name="Gallo A."/>
            <person name="Gournas C."/>
            <person name="Habgood R."/>
            <person name="Hainaut M."/>
            <person name="Harispe M.L."/>
            <person name="Henrissat B."/>
            <person name="Hilden K.S."/>
            <person name="Hope R."/>
            <person name="Hossain A."/>
            <person name="Karabika E."/>
            <person name="Karaffa L."/>
            <person name="Karanyi Z."/>
            <person name="Krasevec N."/>
            <person name="Kuo A."/>
            <person name="Kusch H."/>
            <person name="LaButti K."/>
            <person name="Lagendijk E.L."/>
            <person name="Lapidus A."/>
            <person name="Levasseur A."/>
            <person name="Lindquist E."/>
            <person name="Lipzen A."/>
            <person name="Logrieco A.F."/>
            <person name="MacCabe A."/>
            <person name="Maekelae M.R."/>
            <person name="Malavazi I."/>
            <person name="Melin P."/>
            <person name="Meyer V."/>
            <person name="Mielnichuk N."/>
            <person name="Miskei M."/>
            <person name="Molnar A.P."/>
            <person name="Mule G."/>
            <person name="Ngan C.Y."/>
            <person name="Orejas M."/>
            <person name="Orosz E."/>
            <person name="Ouedraogo J.P."/>
            <person name="Overkamp K.M."/>
            <person name="Park H.-S."/>
            <person name="Perrone G."/>
            <person name="Piumi F."/>
            <person name="Punt P.J."/>
            <person name="Ram A.F."/>
            <person name="Ramon A."/>
            <person name="Rauscher S."/>
            <person name="Record E."/>
            <person name="Riano-Pachon D.M."/>
            <person name="Robert V."/>
            <person name="Roehrig J."/>
            <person name="Ruller R."/>
            <person name="Salamov A."/>
            <person name="Salih N.S."/>
            <person name="Samson R.A."/>
            <person name="Sandor E."/>
            <person name="Sanguinetti M."/>
            <person name="Schuetze T."/>
            <person name="Sepcic K."/>
            <person name="Shelest E."/>
            <person name="Sherlock G."/>
            <person name="Sophianopoulou V."/>
            <person name="Squina F.M."/>
            <person name="Sun H."/>
            <person name="Susca A."/>
            <person name="Todd R.B."/>
            <person name="Tsang A."/>
            <person name="Unkles S.E."/>
            <person name="van de Wiele N."/>
            <person name="van Rossen-Uffink D."/>
            <person name="Oliveira J.V."/>
            <person name="Vesth T.C."/>
            <person name="Visser J."/>
            <person name="Yu J.-H."/>
            <person name="Zhou M."/>
            <person name="Andersen M.R."/>
            <person name="Archer D.B."/>
            <person name="Baker S.E."/>
            <person name="Benoit I."/>
            <person name="Brakhage A.A."/>
            <person name="Braus G.H."/>
            <person name="Fischer R."/>
            <person name="Frisvad J.C."/>
            <person name="Goldman G.H."/>
            <person name="Houbraken J."/>
            <person name="Oakley B."/>
            <person name="Pocsi I."/>
            <person name="Scazzocchio C."/>
            <person name="Seiboth B."/>
            <person name="vanKuyk P.A."/>
            <person name="Wortman J."/>
            <person name="Dyer P.S."/>
            <person name="Grigoriev I.V."/>
        </authorList>
    </citation>
    <scope>NUCLEOTIDE SEQUENCE [LARGE SCALE GENOMIC DNA]</scope>
    <source>
        <strain evidence="6">CBS 506.65</strain>
    </source>
</reference>
<dbReference type="InterPro" id="IPR020904">
    <property type="entry name" value="Sc_DH/Rdtase_CS"/>
</dbReference>
<dbReference type="InterPro" id="IPR002347">
    <property type="entry name" value="SDR_fam"/>
</dbReference>
<evidence type="ECO:0000256" key="2">
    <source>
        <dbReference type="ARBA" id="ARBA00022857"/>
    </source>
</evidence>
<dbReference type="OrthoDB" id="47007at2759"/>
<evidence type="ECO:0000313" key="5">
    <source>
        <dbReference type="EMBL" id="OJJ43175.1"/>
    </source>
</evidence>
<dbReference type="GeneID" id="34613372"/>
<dbReference type="InterPro" id="IPR036291">
    <property type="entry name" value="NAD(P)-bd_dom_sf"/>
</dbReference>
<proteinExistence type="inferred from homology"/>
<dbReference type="Pfam" id="PF13561">
    <property type="entry name" value="adh_short_C2"/>
    <property type="match status" value="1"/>
</dbReference>
<evidence type="ECO:0000256" key="4">
    <source>
        <dbReference type="SAM" id="MobiDB-lite"/>
    </source>
</evidence>
<name>A0A1L9S7M7_9EURO</name>
<dbReference type="VEuPathDB" id="FungiDB:ASPZODRAFT_169726"/>
<keyword evidence="3" id="KW-0560">Oxidoreductase</keyword>
<keyword evidence="2" id="KW-0521">NADP</keyword>
<organism evidence="5 6">
    <name type="scientific">Penicilliopsis zonata CBS 506.65</name>
    <dbReference type="NCBI Taxonomy" id="1073090"/>
    <lineage>
        <taxon>Eukaryota</taxon>
        <taxon>Fungi</taxon>
        <taxon>Dikarya</taxon>
        <taxon>Ascomycota</taxon>
        <taxon>Pezizomycotina</taxon>
        <taxon>Eurotiomycetes</taxon>
        <taxon>Eurotiomycetidae</taxon>
        <taxon>Eurotiales</taxon>
        <taxon>Aspergillaceae</taxon>
        <taxon>Penicilliopsis</taxon>
    </lineage>
</organism>
<gene>
    <name evidence="5" type="ORF">ASPZODRAFT_169726</name>
</gene>